<gene>
    <name evidence="1" type="ORF">MARPO_0120s0008</name>
</gene>
<name>A0A2R6WA52_MARPO</name>
<evidence type="ECO:0000313" key="2">
    <source>
        <dbReference type="Proteomes" id="UP000244005"/>
    </source>
</evidence>
<protein>
    <submittedName>
        <fullName evidence="1">Uncharacterized protein</fullName>
    </submittedName>
</protein>
<reference evidence="2" key="1">
    <citation type="journal article" date="2017" name="Cell">
        <title>Insights into land plant evolution garnered from the Marchantia polymorpha genome.</title>
        <authorList>
            <person name="Bowman J.L."/>
            <person name="Kohchi T."/>
            <person name="Yamato K.T."/>
            <person name="Jenkins J."/>
            <person name="Shu S."/>
            <person name="Ishizaki K."/>
            <person name="Yamaoka S."/>
            <person name="Nishihama R."/>
            <person name="Nakamura Y."/>
            <person name="Berger F."/>
            <person name="Adam C."/>
            <person name="Aki S.S."/>
            <person name="Althoff F."/>
            <person name="Araki T."/>
            <person name="Arteaga-Vazquez M.A."/>
            <person name="Balasubrmanian S."/>
            <person name="Barry K."/>
            <person name="Bauer D."/>
            <person name="Boehm C.R."/>
            <person name="Briginshaw L."/>
            <person name="Caballero-Perez J."/>
            <person name="Catarino B."/>
            <person name="Chen F."/>
            <person name="Chiyoda S."/>
            <person name="Chovatia M."/>
            <person name="Davies K.M."/>
            <person name="Delmans M."/>
            <person name="Demura T."/>
            <person name="Dierschke T."/>
            <person name="Dolan L."/>
            <person name="Dorantes-Acosta A.E."/>
            <person name="Eklund D.M."/>
            <person name="Florent S.N."/>
            <person name="Flores-Sandoval E."/>
            <person name="Fujiyama A."/>
            <person name="Fukuzawa H."/>
            <person name="Galik B."/>
            <person name="Grimanelli D."/>
            <person name="Grimwood J."/>
            <person name="Grossniklaus U."/>
            <person name="Hamada T."/>
            <person name="Haseloff J."/>
            <person name="Hetherington A.J."/>
            <person name="Higo A."/>
            <person name="Hirakawa Y."/>
            <person name="Hundley H.N."/>
            <person name="Ikeda Y."/>
            <person name="Inoue K."/>
            <person name="Inoue S.I."/>
            <person name="Ishida S."/>
            <person name="Jia Q."/>
            <person name="Kakita M."/>
            <person name="Kanazawa T."/>
            <person name="Kawai Y."/>
            <person name="Kawashima T."/>
            <person name="Kennedy M."/>
            <person name="Kinose K."/>
            <person name="Kinoshita T."/>
            <person name="Kohara Y."/>
            <person name="Koide E."/>
            <person name="Komatsu K."/>
            <person name="Kopischke S."/>
            <person name="Kubo M."/>
            <person name="Kyozuka J."/>
            <person name="Lagercrantz U."/>
            <person name="Lin S.S."/>
            <person name="Lindquist E."/>
            <person name="Lipzen A.M."/>
            <person name="Lu C.W."/>
            <person name="De Luna E."/>
            <person name="Martienssen R.A."/>
            <person name="Minamino N."/>
            <person name="Mizutani M."/>
            <person name="Mizutani M."/>
            <person name="Mochizuki N."/>
            <person name="Monte I."/>
            <person name="Mosher R."/>
            <person name="Nagasaki H."/>
            <person name="Nakagami H."/>
            <person name="Naramoto S."/>
            <person name="Nishitani K."/>
            <person name="Ohtani M."/>
            <person name="Okamoto T."/>
            <person name="Okumura M."/>
            <person name="Phillips J."/>
            <person name="Pollak B."/>
            <person name="Reinders A."/>
            <person name="Rovekamp M."/>
            <person name="Sano R."/>
            <person name="Sawa S."/>
            <person name="Schmid M.W."/>
            <person name="Shirakawa M."/>
            <person name="Solano R."/>
            <person name="Spunde A."/>
            <person name="Suetsugu N."/>
            <person name="Sugano S."/>
            <person name="Sugiyama A."/>
            <person name="Sun R."/>
            <person name="Suzuki Y."/>
            <person name="Takenaka M."/>
            <person name="Takezawa D."/>
            <person name="Tomogane H."/>
            <person name="Tsuzuki M."/>
            <person name="Ueda T."/>
            <person name="Umeda M."/>
            <person name="Ward J.M."/>
            <person name="Watanabe Y."/>
            <person name="Yazaki K."/>
            <person name="Yokoyama R."/>
            <person name="Yoshitake Y."/>
            <person name="Yotsui I."/>
            <person name="Zachgo S."/>
            <person name="Schmutz J."/>
        </authorList>
    </citation>
    <scope>NUCLEOTIDE SEQUENCE [LARGE SCALE GENOMIC DNA]</scope>
    <source>
        <strain evidence="2">Tak-1</strain>
    </source>
</reference>
<evidence type="ECO:0000313" key="1">
    <source>
        <dbReference type="EMBL" id="PTQ30725.1"/>
    </source>
</evidence>
<accession>A0A2R6WA52</accession>
<dbReference type="AlphaFoldDB" id="A0A2R6WA52"/>
<sequence>MTWRHEQMATAFPVTGSSDLGVYALTWGPFDLKLGTVLSIPTSHLRFLLAHVMTGDVRISQIHPRSQLA</sequence>
<dbReference type="Proteomes" id="UP000244005">
    <property type="component" value="Unassembled WGS sequence"/>
</dbReference>
<keyword evidence="2" id="KW-1185">Reference proteome</keyword>
<proteinExistence type="predicted"/>
<dbReference type="EMBL" id="KZ772792">
    <property type="protein sequence ID" value="PTQ30725.1"/>
    <property type="molecule type" value="Genomic_DNA"/>
</dbReference>
<organism evidence="1 2">
    <name type="scientific">Marchantia polymorpha</name>
    <name type="common">Common liverwort</name>
    <name type="synonym">Marchantia aquatica</name>
    <dbReference type="NCBI Taxonomy" id="3197"/>
    <lineage>
        <taxon>Eukaryota</taxon>
        <taxon>Viridiplantae</taxon>
        <taxon>Streptophyta</taxon>
        <taxon>Embryophyta</taxon>
        <taxon>Marchantiophyta</taxon>
        <taxon>Marchantiopsida</taxon>
        <taxon>Marchantiidae</taxon>
        <taxon>Marchantiales</taxon>
        <taxon>Marchantiaceae</taxon>
        <taxon>Marchantia</taxon>
    </lineage>
</organism>